<dbReference type="HOGENOM" id="CLU_066192_1_2_6"/>
<dbReference type="Pfam" id="PF00717">
    <property type="entry name" value="Peptidase_S24"/>
    <property type="match status" value="1"/>
</dbReference>
<evidence type="ECO:0000256" key="1">
    <source>
        <dbReference type="ARBA" id="ARBA00023015"/>
    </source>
</evidence>
<feature type="domain" description="HTH cro/C1-type" evidence="4">
    <location>
        <begin position="24"/>
        <end position="64"/>
    </location>
</feature>
<evidence type="ECO:0000259" key="4">
    <source>
        <dbReference type="PROSITE" id="PS50943"/>
    </source>
</evidence>
<sequence length="231" mass="26378">MKQNYSTFAQRLRHIIGNDSLLSFSKKCQLSESAIRKYIRGESEPTLQNLLTIADIGNVSVAWLATGNDPFLSNLTALPIDTKNIVKAIPEIEFNTLLNLKFHENTERLSKEQIITEWAFSRDWLFRCGLTAENLAIVQIPYNNMDPTIKNGDVAIIKLNIDKMTYVLAGVYIILLNNKLLLKRIQYDPVEDGYHLINDNTTFKNHLIKQDSLTTPFQVIAKVEHILTNVF</sequence>
<dbReference type="InterPro" id="IPR015927">
    <property type="entry name" value="Peptidase_S24_S26A/B/C"/>
</dbReference>
<evidence type="ECO:0000313" key="5">
    <source>
        <dbReference type="EMBL" id="AJA44618.1"/>
    </source>
</evidence>
<dbReference type="EMBL" id="QGLM01000007">
    <property type="protein sequence ID" value="PXY96029.1"/>
    <property type="molecule type" value="Genomic_DNA"/>
</dbReference>
<dbReference type="Proteomes" id="UP000030901">
    <property type="component" value="Chromosome"/>
</dbReference>
<evidence type="ECO:0000313" key="6">
    <source>
        <dbReference type="EMBL" id="PXY96029.1"/>
    </source>
</evidence>
<gene>
    <name evidence="6" type="ORF">DKK76_03835</name>
    <name evidence="5" type="ORF">FPB0191_00791</name>
</gene>
<dbReference type="Gene3D" id="2.10.109.10">
    <property type="entry name" value="Umud Fragment, subunit A"/>
    <property type="match status" value="1"/>
</dbReference>
<dbReference type="InterPro" id="IPR036286">
    <property type="entry name" value="LexA/Signal_pep-like_sf"/>
</dbReference>
<protein>
    <submittedName>
        <fullName evidence="6">Helix-turn-helix domain-containing protein</fullName>
    </submittedName>
    <submittedName>
        <fullName evidence="5">Putative transcriptional regulator</fullName>
    </submittedName>
</protein>
<proteinExistence type="predicted"/>
<dbReference type="InterPro" id="IPR001387">
    <property type="entry name" value="Cro/C1-type_HTH"/>
</dbReference>
<accession>A0A0A7RZF6</accession>
<dbReference type="InterPro" id="IPR010982">
    <property type="entry name" value="Lambda_DNA-bd_dom_sf"/>
</dbReference>
<keyword evidence="2" id="KW-0238">DNA-binding</keyword>
<keyword evidence="7" id="KW-1185">Reference proteome</keyword>
<keyword evidence="1" id="KW-0805">Transcription regulation</keyword>
<organism evidence="5 7">
    <name type="scientific">Frischella perrara</name>
    <dbReference type="NCBI Taxonomy" id="1267021"/>
    <lineage>
        <taxon>Bacteria</taxon>
        <taxon>Pseudomonadati</taxon>
        <taxon>Pseudomonadota</taxon>
        <taxon>Gammaproteobacteria</taxon>
        <taxon>Orbales</taxon>
        <taxon>Orbaceae</taxon>
        <taxon>Frischella</taxon>
    </lineage>
</organism>
<reference evidence="6 8" key="2">
    <citation type="submission" date="2018-05" db="EMBL/GenBank/DDBJ databases">
        <title>Reference genomes for bee gut microbiota database.</title>
        <authorList>
            <person name="Ellegaard K.M."/>
        </authorList>
    </citation>
    <scope>NUCLEOTIDE SEQUENCE [LARGE SCALE GENOMIC DNA]</scope>
    <source>
        <strain evidence="6 8">ESL0167</strain>
    </source>
</reference>
<dbReference type="AlphaFoldDB" id="A0A0A7RZF6"/>
<dbReference type="EMBL" id="CP009056">
    <property type="protein sequence ID" value="AJA44618.1"/>
    <property type="molecule type" value="Genomic_DNA"/>
</dbReference>
<reference evidence="5 7" key="1">
    <citation type="journal article" date="2014" name="Appl. Environ. Microbiol.">
        <title>Gut symbionts from distinct hosts exhibit genotoxic activity via divergent colibactin biosynthetic pathways.</title>
        <authorList>
            <person name="Engel P."/>
            <person name="Vizcaino M.I."/>
            <person name="Crawford J.M."/>
        </authorList>
    </citation>
    <scope>NUCLEOTIDE SEQUENCE [LARGE SCALE GENOMIC DNA]</scope>
    <source>
        <strain evidence="5 7">PEB0191</strain>
    </source>
</reference>
<evidence type="ECO:0000313" key="7">
    <source>
        <dbReference type="Proteomes" id="UP000030901"/>
    </source>
</evidence>
<dbReference type="Gene3D" id="1.10.260.40">
    <property type="entry name" value="lambda repressor-like DNA-binding domains"/>
    <property type="match status" value="1"/>
</dbReference>
<dbReference type="PANTHER" id="PTHR40661">
    <property type="match status" value="1"/>
</dbReference>
<dbReference type="CDD" id="cd00093">
    <property type="entry name" value="HTH_XRE"/>
    <property type="match status" value="1"/>
</dbReference>
<dbReference type="SMART" id="SM00530">
    <property type="entry name" value="HTH_XRE"/>
    <property type="match status" value="1"/>
</dbReference>
<dbReference type="Pfam" id="PF01381">
    <property type="entry name" value="HTH_3"/>
    <property type="match status" value="1"/>
</dbReference>
<evidence type="ECO:0000256" key="3">
    <source>
        <dbReference type="ARBA" id="ARBA00023163"/>
    </source>
</evidence>
<dbReference type="PANTHER" id="PTHR40661:SF3">
    <property type="entry name" value="FELS-1 PROPHAGE TRANSCRIPTIONAL REGULATOR"/>
    <property type="match status" value="1"/>
</dbReference>
<dbReference type="GO" id="GO:0003677">
    <property type="term" value="F:DNA binding"/>
    <property type="evidence" value="ECO:0007669"/>
    <property type="project" value="UniProtKB-KW"/>
</dbReference>
<keyword evidence="3" id="KW-0804">Transcription</keyword>
<evidence type="ECO:0000313" key="8">
    <source>
        <dbReference type="Proteomes" id="UP000247838"/>
    </source>
</evidence>
<dbReference type="OrthoDB" id="5959816at2"/>
<dbReference type="RefSeq" id="WP_039104186.1">
    <property type="nucleotide sequence ID" value="NZ_CALYQC010000031.1"/>
</dbReference>
<dbReference type="PROSITE" id="PS50943">
    <property type="entry name" value="HTH_CROC1"/>
    <property type="match status" value="1"/>
</dbReference>
<dbReference type="SUPFAM" id="SSF47413">
    <property type="entry name" value="lambda repressor-like DNA-binding domains"/>
    <property type="match status" value="1"/>
</dbReference>
<dbReference type="Proteomes" id="UP000247838">
    <property type="component" value="Unassembled WGS sequence"/>
</dbReference>
<dbReference type="KEGG" id="fpp:FPB0191_00791"/>
<evidence type="ECO:0000256" key="2">
    <source>
        <dbReference type="ARBA" id="ARBA00023125"/>
    </source>
</evidence>
<dbReference type="SUPFAM" id="SSF51306">
    <property type="entry name" value="LexA/Signal peptidase"/>
    <property type="match status" value="1"/>
</dbReference>
<name>A0A0A7RZF6_FRIPE</name>